<organism evidence="4 5">
    <name type="scientific">Gossypium schwendimanii</name>
    <name type="common">Cotton</name>
    <dbReference type="NCBI Taxonomy" id="34291"/>
    <lineage>
        <taxon>Eukaryota</taxon>
        <taxon>Viridiplantae</taxon>
        <taxon>Streptophyta</taxon>
        <taxon>Embryophyta</taxon>
        <taxon>Tracheophyta</taxon>
        <taxon>Spermatophyta</taxon>
        <taxon>Magnoliopsida</taxon>
        <taxon>eudicotyledons</taxon>
        <taxon>Gunneridae</taxon>
        <taxon>Pentapetalae</taxon>
        <taxon>rosids</taxon>
        <taxon>malvids</taxon>
        <taxon>Malvales</taxon>
        <taxon>Malvaceae</taxon>
        <taxon>Malvoideae</taxon>
        <taxon>Gossypium</taxon>
    </lineage>
</organism>
<dbReference type="GO" id="GO:0015935">
    <property type="term" value="C:small ribosomal subunit"/>
    <property type="evidence" value="ECO:0007669"/>
    <property type="project" value="InterPro"/>
</dbReference>
<protein>
    <submittedName>
        <fullName evidence="4">Uncharacterized protein</fullName>
    </submittedName>
</protein>
<keyword evidence="5" id="KW-1185">Reference proteome</keyword>
<evidence type="ECO:0000256" key="3">
    <source>
        <dbReference type="ARBA" id="ARBA00023274"/>
    </source>
</evidence>
<dbReference type="InterPro" id="IPR012340">
    <property type="entry name" value="NA-bd_OB-fold"/>
</dbReference>
<dbReference type="InterPro" id="IPR005679">
    <property type="entry name" value="Ribosomal_uS12_bac"/>
</dbReference>
<comment type="similarity">
    <text evidence="1">Belongs to the universal ribosomal protein uS12 family.</text>
</comment>
<comment type="caution">
    <text evidence="4">The sequence shown here is derived from an EMBL/GenBank/DDBJ whole genome shotgun (WGS) entry which is preliminary data.</text>
</comment>
<dbReference type="Proteomes" id="UP000593576">
    <property type="component" value="Unassembled WGS sequence"/>
</dbReference>
<gene>
    <name evidence="4" type="ORF">Goshw_019741</name>
</gene>
<name>A0A7J9MKS5_GOSSC</name>
<evidence type="ECO:0000256" key="2">
    <source>
        <dbReference type="ARBA" id="ARBA00022980"/>
    </source>
</evidence>
<dbReference type="AlphaFoldDB" id="A0A7J9MKS5"/>
<dbReference type="PRINTS" id="PR01034">
    <property type="entry name" value="RIBOSOMALS12"/>
</dbReference>
<dbReference type="GO" id="GO:0006412">
    <property type="term" value="P:translation"/>
    <property type="evidence" value="ECO:0007669"/>
    <property type="project" value="InterPro"/>
</dbReference>
<evidence type="ECO:0000313" key="5">
    <source>
        <dbReference type="Proteomes" id="UP000593576"/>
    </source>
</evidence>
<reference evidence="4 5" key="1">
    <citation type="journal article" date="2019" name="Genome Biol. Evol.">
        <title>Insights into the evolution of the New World diploid cottons (Gossypium, subgenus Houzingenia) based on genome sequencing.</title>
        <authorList>
            <person name="Grover C.E."/>
            <person name="Arick M.A. 2nd"/>
            <person name="Thrash A."/>
            <person name="Conover J.L."/>
            <person name="Sanders W.S."/>
            <person name="Peterson D.G."/>
            <person name="Frelichowski J.E."/>
            <person name="Scheffler J.A."/>
            <person name="Scheffler B.E."/>
            <person name="Wendel J.F."/>
        </authorList>
    </citation>
    <scope>NUCLEOTIDE SEQUENCE [LARGE SCALE GENOMIC DNA]</scope>
    <source>
        <strain evidence="4">1</strain>
        <tissue evidence="4">Leaf</tissue>
    </source>
</reference>
<dbReference type="SUPFAM" id="SSF50249">
    <property type="entry name" value="Nucleic acid-binding proteins"/>
    <property type="match status" value="1"/>
</dbReference>
<keyword evidence="2" id="KW-0689">Ribosomal protein</keyword>
<accession>A0A7J9MKS5</accession>
<evidence type="ECO:0000256" key="1">
    <source>
        <dbReference type="ARBA" id="ARBA00005657"/>
    </source>
</evidence>
<sequence>MIEFVLVTLQGRVKEMRRFSNVEKVPMTLKDLNEEPYKVKISCTVLVRLTSRFKITTYILGIDHNSQEHYVVLVRGERVKDLIGVRYHIVRGTLDVVGVKGQQGSSSALQILIQDLYHSMMPCEPLETCEVYG</sequence>
<evidence type="ECO:0000313" key="4">
    <source>
        <dbReference type="EMBL" id="MBA0870989.1"/>
    </source>
</evidence>
<dbReference type="EMBL" id="JABFAF010000011">
    <property type="protein sequence ID" value="MBA0870989.1"/>
    <property type="molecule type" value="Genomic_DNA"/>
</dbReference>
<dbReference type="InterPro" id="IPR006032">
    <property type="entry name" value="Ribosomal_uS12"/>
</dbReference>
<dbReference type="PANTHER" id="PTHR11652">
    <property type="entry name" value="30S RIBOSOMAL PROTEIN S12 FAMILY MEMBER"/>
    <property type="match status" value="1"/>
</dbReference>
<dbReference type="OrthoDB" id="361013at2759"/>
<dbReference type="GO" id="GO:0003735">
    <property type="term" value="F:structural constituent of ribosome"/>
    <property type="evidence" value="ECO:0007669"/>
    <property type="project" value="InterPro"/>
</dbReference>
<dbReference type="Pfam" id="PF00164">
    <property type="entry name" value="Ribosom_S12_S23"/>
    <property type="match status" value="1"/>
</dbReference>
<dbReference type="Gene3D" id="2.40.50.140">
    <property type="entry name" value="Nucleic acid-binding proteins"/>
    <property type="match status" value="1"/>
</dbReference>
<proteinExistence type="inferred from homology"/>
<keyword evidence="3" id="KW-0687">Ribonucleoprotein</keyword>